<keyword evidence="3" id="KW-1185">Reference proteome</keyword>
<accession>A0AAD2JN25</accession>
<dbReference type="EMBL" id="CAKOGP040002258">
    <property type="protein sequence ID" value="CAJ1966175.1"/>
    <property type="molecule type" value="Genomic_DNA"/>
</dbReference>
<feature type="compositionally biased region" description="Polar residues" evidence="1">
    <location>
        <begin position="64"/>
        <end position="84"/>
    </location>
</feature>
<evidence type="ECO:0000313" key="3">
    <source>
        <dbReference type="Proteomes" id="UP001295423"/>
    </source>
</evidence>
<comment type="caution">
    <text evidence="2">The sequence shown here is derived from an EMBL/GenBank/DDBJ whole genome shotgun (WGS) entry which is preliminary data.</text>
</comment>
<proteinExistence type="predicted"/>
<dbReference type="Proteomes" id="UP001295423">
    <property type="component" value="Unassembled WGS sequence"/>
</dbReference>
<reference evidence="2" key="1">
    <citation type="submission" date="2023-08" db="EMBL/GenBank/DDBJ databases">
        <authorList>
            <person name="Audoor S."/>
            <person name="Bilcke G."/>
        </authorList>
    </citation>
    <scope>NUCLEOTIDE SEQUENCE</scope>
</reference>
<evidence type="ECO:0000313" key="2">
    <source>
        <dbReference type="EMBL" id="CAJ1966175.1"/>
    </source>
</evidence>
<evidence type="ECO:0000256" key="1">
    <source>
        <dbReference type="SAM" id="MobiDB-lite"/>
    </source>
</evidence>
<organism evidence="2 3">
    <name type="scientific">Cylindrotheca closterium</name>
    <dbReference type="NCBI Taxonomy" id="2856"/>
    <lineage>
        <taxon>Eukaryota</taxon>
        <taxon>Sar</taxon>
        <taxon>Stramenopiles</taxon>
        <taxon>Ochrophyta</taxon>
        <taxon>Bacillariophyta</taxon>
        <taxon>Bacillariophyceae</taxon>
        <taxon>Bacillariophycidae</taxon>
        <taxon>Bacillariales</taxon>
        <taxon>Bacillariaceae</taxon>
        <taxon>Cylindrotheca</taxon>
    </lineage>
</organism>
<protein>
    <submittedName>
        <fullName evidence="2">Uncharacterized protein</fullName>
    </submittedName>
</protein>
<dbReference type="AlphaFoldDB" id="A0AAD2JN25"/>
<sequence>MVHRWIKCRVCTVAHDIEIQQFSKHVRQKKHLKRVAEFESTKPSAYVQQEIQFAERCQIAQTTDMETDTGPSPTQHSAGDSNDNGMEFFSHNDEWSSIEIDDASNAPPQLTSEDWMTQILSKCPNPKGDLSGYFSTEEETTPIDGLTRTPMNAQYFHCNLEFGWGPRLLTAWAAQRNTSLDILQRMGATNPLFCILLAYLTNRLTNIEQRVLVALMVYMSDPLNRGLPIPENHAQLRNCYGPDGRESIPNILPRPIIQILDTGFAYVSIRDILQFHLANGQTLDPLVDAPYSPQSKNVQSLHGSSQRGKDLVAFSNEQSNTQPTEFISEVVIWSDAFDTNNTKNNRGSVHVVLVSVGTPGDDYHSGRNTYPVSLGPSNGDMTTAMEKLVRELTELFKGQKNKFFHAASQKELAVSLRVYCFLQDRPERCSWLGLAYGNGRYGARFGWAGDLSQSCAYKRLPSCSDCNALRLCSPDVRHFQCTRCSDWRMDLLSYQIPKDYPTIFMNNNSDGTDPTAQNLPDSAPTDARVNGNCLRFRPITFPILKSASDSTFDMVRLRYWTKKQGIAYLETFGLSQVYIADLCNAADNPDEQQPPHPTTWNVPGVDIRHHIDALMHLCFLGITKAISTDLISGWLKAQRKSSSFYNLSHPVLDQIKRQSLSWCKVETKFGGYVSENWIAYCLVYKYVHQLLSKLTEDDDVYIDPPGVPLSQYNLKQRRAWLCARKVEDISNKSLKKAVDKKFLEFISLPPEECPPIIQPVASKATLEQASHMIICWQVCMSRIMSLDQNPSGAQLLDIERHIKVFLTSVDVFDLTRRDQATKKDMKVPVWRRKQNFLGLLNFRDTIREMGPLCPLSELDLKGEASIKHLKNKINHGLNGNWAYNAMKKYFVEKSYKFALGACVRDVTNGLAGGEPGSCQAMMEVATEIANQASAPSTDSDTNDDDAFIQVRSQANYKSHKDEATAMRRLEESEFMSGLVVDDHLYLVIKTGGMNTYLEIRPVEFHLEVCGAQYFSYTTVASSGLESSRFKSCSEHFLLLPLLNNDGSVPKGKGRDGERNFFYVITSGWREISRSDRAGFVLRLPTIPGATY</sequence>
<feature type="region of interest" description="Disordered" evidence="1">
    <location>
        <begin position="64"/>
        <end position="85"/>
    </location>
</feature>
<name>A0AAD2JN25_9STRA</name>
<gene>
    <name evidence="2" type="ORF">CYCCA115_LOCUS21758</name>
</gene>